<comment type="caution">
    <text evidence="1">The sequence shown here is derived from an EMBL/GenBank/DDBJ whole genome shotgun (WGS) entry which is preliminary data.</text>
</comment>
<evidence type="ECO:0000313" key="2">
    <source>
        <dbReference type="Proteomes" id="UP000688947"/>
    </source>
</evidence>
<organism evidence="1 2">
    <name type="scientific">Phytophthora cactorum</name>
    <dbReference type="NCBI Taxonomy" id="29920"/>
    <lineage>
        <taxon>Eukaryota</taxon>
        <taxon>Sar</taxon>
        <taxon>Stramenopiles</taxon>
        <taxon>Oomycota</taxon>
        <taxon>Peronosporomycetes</taxon>
        <taxon>Peronosporales</taxon>
        <taxon>Peronosporaceae</taxon>
        <taxon>Phytophthora</taxon>
    </lineage>
</organism>
<feature type="non-terminal residue" evidence="1">
    <location>
        <position position="1"/>
    </location>
</feature>
<dbReference type="VEuPathDB" id="FungiDB:PC110_g21292"/>
<dbReference type="Proteomes" id="UP000688947">
    <property type="component" value="Unassembled WGS sequence"/>
</dbReference>
<dbReference type="AlphaFoldDB" id="A0A8T1TUD2"/>
<evidence type="ECO:0000313" key="1">
    <source>
        <dbReference type="EMBL" id="KAG6948898.1"/>
    </source>
</evidence>
<dbReference type="EMBL" id="JAENGZ010001319">
    <property type="protein sequence ID" value="KAG6948898.1"/>
    <property type="molecule type" value="Genomic_DNA"/>
</dbReference>
<dbReference type="OrthoDB" id="120436at2759"/>
<reference evidence="1" key="1">
    <citation type="submission" date="2021-01" db="EMBL/GenBank/DDBJ databases">
        <title>Phytophthora aleatoria, a newly-described species from Pinus radiata is distinct from Phytophthora cactorum isolates based on comparative genomics.</title>
        <authorList>
            <person name="Mcdougal R."/>
            <person name="Panda P."/>
            <person name="Williams N."/>
            <person name="Studholme D.J."/>
        </authorList>
    </citation>
    <scope>NUCLEOTIDE SEQUENCE</scope>
    <source>
        <strain evidence="1">NZFS 3830</strain>
    </source>
</reference>
<proteinExistence type="predicted"/>
<protein>
    <submittedName>
        <fullName evidence="1">Uncharacterized protein</fullName>
    </submittedName>
</protein>
<name>A0A8T1TUD2_9STRA</name>
<accession>A0A8T1TUD2</accession>
<sequence length="128" mass="14293">DRTCSSLNNASGIYDAFVSWICGLVVCHSRESPGHVLLRQVLLDVRLHAFEIFPGLVRRRDVGHYSMECNWPRPQGNTRNGERRVPECYLYQQKGHTVEMCPGIGKLRGLVRNASDPGTPALSGTSQQ</sequence>
<gene>
    <name evidence="1" type="ORF">JG687_00015190</name>
</gene>